<organism evidence="2 3">
    <name type="scientific">Pleurodeles waltl</name>
    <name type="common">Iberian ribbed newt</name>
    <dbReference type="NCBI Taxonomy" id="8319"/>
    <lineage>
        <taxon>Eukaryota</taxon>
        <taxon>Metazoa</taxon>
        <taxon>Chordata</taxon>
        <taxon>Craniata</taxon>
        <taxon>Vertebrata</taxon>
        <taxon>Euteleostomi</taxon>
        <taxon>Amphibia</taxon>
        <taxon>Batrachia</taxon>
        <taxon>Caudata</taxon>
        <taxon>Salamandroidea</taxon>
        <taxon>Salamandridae</taxon>
        <taxon>Pleurodelinae</taxon>
        <taxon>Pleurodeles</taxon>
    </lineage>
</organism>
<dbReference type="Proteomes" id="UP001066276">
    <property type="component" value="Chromosome 7"/>
</dbReference>
<evidence type="ECO:0000256" key="1">
    <source>
        <dbReference type="SAM" id="MobiDB-lite"/>
    </source>
</evidence>
<protein>
    <submittedName>
        <fullName evidence="2">Uncharacterized protein</fullName>
    </submittedName>
</protein>
<dbReference type="EMBL" id="JANPWB010000011">
    <property type="protein sequence ID" value="KAJ1132644.1"/>
    <property type="molecule type" value="Genomic_DNA"/>
</dbReference>
<proteinExistence type="predicted"/>
<evidence type="ECO:0000313" key="3">
    <source>
        <dbReference type="Proteomes" id="UP001066276"/>
    </source>
</evidence>
<sequence length="133" mass="15198">METYPQPLDLSLGCGLDPLNPPPWFPMVSFSCVPRIAPFEEDDIVDALSLQPALQKANAAREEMGKELETKKLLTAHQVTEEKPKNNWKNHTGRETKEKGRKGKRKEEQIEKSGGRKEQLAIEEREYPGLGWW</sequence>
<keyword evidence="3" id="KW-1185">Reference proteome</keyword>
<name>A0AAV7PXJ4_PLEWA</name>
<feature type="compositionally biased region" description="Basic and acidic residues" evidence="1">
    <location>
        <begin position="105"/>
        <end position="120"/>
    </location>
</feature>
<accession>A0AAV7PXJ4</accession>
<reference evidence="2" key="1">
    <citation type="journal article" date="2022" name="bioRxiv">
        <title>Sequencing and chromosome-scale assembly of the giantPleurodeles waltlgenome.</title>
        <authorList>
            <person name="Brown T."/>
            <person name="Elewa A."/>
            <person name="Iarovenko S."/>
            <person name="Subramanian E."/>
            <person name="Araus A.J."/>
            <person name="Petzold A."/>
            <person name="Susuki M."/>
            <person name="Suzuki K.-i.T."/>
            <person name="Hayashi T."/>
            <person name="Toyoda A."/>
            <person name="Oliveira C."/>
            <person name="Osipova E."/>
            <person name="Leigh N.D."/>
            <person name="Simon A."/>
            <person name="Yun M.H."/>
        </authorList>
    </citation>
    <scope>NUCLEOTIDE SEQUENCE</scope>
    <source>
        <strain evidence="2">20211129_DDA</strain>
        <tissue evidence="2">Liver</tissue>
    </source>
</reference>
<comment type="caution">
    <text evidence="2">The sequence shown here is derived from an EMBL/GenBank/DDBJ whole genome shotgun (WGS) entry which is preliminary data.</text>
</comment>
<evidence type="ECO:0000313" key="2">
    <source>
        <dbReference type="EMBL" id="KAJ1132644.1"/>
    </source>
</evidence>
<dbReference type="AlphaFoldDB" id="A0AAV7PXJ4"/>
<gene>
    <name evidence="2" type="ORF">NDU88_010951</name>
</gene>
<feature type="region of interest" description="Disordered" evidence="1">
    <location>
        <begin position="75"/>
        <end position="120"/>
    </location>
</feature>